<dbReference type="AlphaFoldDB" id="A0A5P1FWR2"/>
<feature type="compositionally biased region" description="Polar residues" evidence="7">
    <location>
        <begin position="511"/>
        <end position="528"/>
    </location>
</feature>
<comment type="subcellular location">
    <subcellularLocation>
        <location evidence="1">Cytoplasm</location>
        <location evidence="1">Cytoskeleton</location>
    </subcellularLocation>
</comment>
<keyword evidence="6" id="KW-0175">Coiled coil</keyword>
<feature type="compositionally biased region" description="Polar residues" evidence="7">
    <location>
        <begin position="480"/>
        <end position="490"/>
    </location>
</feature>
<evidence type="ECO:0000256" key="6">
    <source>
        <dbReference type="SAM" id="Coils"/>
    </source>
</evidence>
<feature type="compositionally biased region" description="Basic and acidic residues" evidence="7">
    <location>
        <begin position="386"/>
        <end position="396"/>
    </location>
</feature>
<name>A0A5P1FWR2_ASPOF</name>
<reference evidence="10" key="1">
    <citation type="journal article" date="2017" name="Nat. Commun.">
        <title>The asparagus genome sheds light on the origin and evolution of a young Y chromosome.</title>
        <authorList>
            <person name="Harkess A."/>
            <person name="Zhou J."/>
            <person name="Xu C."/>
            <person name="Bowers J.E."/>
            <person name="Van der Hulst R."/>
            <person name="Ayyampalayam S."/>
            <person name="Mercati F."/>
            <person name="Riccardi P."/>
            <person name="McKain M.R."/>
            <person name="Kakrana A."/>
            <person name="Tang H."/>
            <person name="Ray J."/>
            <person name="Groenendijk J."/>
            <person name="Arikit S."/>
            <person name="Mathioni S.M."/>
            <person name="Nakano M."/>
            <person name="Shan H."/>
            <person name="Telgmann-Rauber A."/>
            <person name="Kanno A."/>
            <person name="Yue Z."/>
            <person name="Chen H."/>
            <person name="Li W."/>
            <person name="Chen Y."/>
            <person name="Xu X."/>
            <person name="Zhang Y."/>
            <person name="Luo S."/>
            <person name="Chen H."/>
            <person name="Gao J."/>
            <person name="Mao Z."/>
            <person name="Pires J.C."/>
            <person name="Luo M."/>
            <person name="Kudrna D."/>
            <person name="Wing R.A."/>
            <person name="Meyers B.C."/>
            <person name="Yi K."/>
            <person name="Kong H."/>
            <person name="Lavrijsen P."/>
            <person name="Sunseri F."/>
            <person name="Falavigna A."/>
            <person name="Ye Y."/>
            <person name="Leebens-Mack J.H."/>
            <person name="Chen G."/>
        </authorList>
    </citation>
    <scope>NUCLEOTIDE SEQUENCE [LARGE SCALE GENOMIC DNA]</scope>
    <source>
        <strain evidence="10">cv. DH0086</strain>
    </source>
</reference>
<gene>
    <name evidence="9" type="ORF">A4U43_C01F28570</name>
</gene>
<keyword evidence="5" id="KW-0206">Cytoskeleton</keyword>
<evidence type="ECO:0000256" key="2">
    <source>
        <dbReference type="ARBA" id="ARBA00005885"/>
    </source>
</evidence>
<evidence type="ECO:0000313" key="9">
    <source>
        <dbReference type="EMBL" id="ONK81391.1"/>
    </source>
</evidence>
<feature type="coiled-coil region" evidence="6">
    <location>
        <begin position="201"/>
        <end position="228"/>
    </location>
</feature>
<dbReference type="EMBL" id="CM007381">
    <property type="protein sequence ID" value="ONK81391.1"/>
    <property type="molecule type" value="Genomic_DNA"/>
</dbReference>
<feature type="compositionally biased region" description="Basic and acidic residues" evidence="7">
    <location>
        <begin position="529"/>
        <end position="538"/>
    </location>
</feature>
<feature type="region of interest" description="Disordered" evidence="7">
    <location>
        <begin position="471"/>
        <end position="552"/>
    </location>
</feature>
<dbReference type="GO" id="GO:0005874">
    <property type="term" value="C:microtubule"/>
    <property type="evidence" value="ECO:0007669"/>
    <property type="project" value="UniProtKB-KW"/>
</dbReference>
<evidence type="ECO:0000256" key="7">
    <source>
        <dbReference type="SAM" id="MobiDB-lite"/>
    </source>
</evidence>
<comment type="similarity">
    <text evidence="2">Belongs to the TPX2 family.</text>
</comment>
<feature type="domain" description="TPX2 C-terminal" evidence="8">
    <location>
        <begin position="402"/>
        <end position="473"/>
    </location>
</feature>
<evidence type="ECO:0000259" key="8">
    <source>
        <dbReference type="Pfam" id="PF06886"/>
    </source>
</evidence>
<dbReference type="PANTHER" id="PTHR37181">
    <property type="entry name" value="F6A14.6 PROTEIN"/>
    <property type="match status" value="1"/>
</dbReference>
<keyword evidence="4" id="KW-0493">Microtubule</keyword>
<evidence type="ECO:0000256" key="4">
    <source>
        <dbReference type="ARBA" id="ARBA00022701"/>
    </source>
</evidence>
<keyword evidence="10" id="KW-1185">Reference proteome</keyword>
<accession>A0A5P1FWR2</accession>
<dbReference type="Gramene" id="ONK81391">
    <property type="protein sequence ID" value="ONK81391"/>
    <property type="gene ID" value="A4U43_C01F28570"/>
</dbReference>
<dbReference type="Proteomes" id="UP000243459">
    <property type="component" value="Chromosome 1"/>
</dbReference>
<evidence type="ECO:0000256" key="5">
    <source>
        <dbReference type="ARBA" id="ARBA00023212"/>
    </source>
</evidence>
<evidence type="ECO:0000313" key="10">
    <source>
        <dbReference type="Proteomes" id="UP000243459"/>
    </source>
</evidence>
<organism evidence="9 10">
    <name type="scientific">Asparagus officinalis</name>
    <name type="common">Garden asparagus</name>
    <dbReference type="NCBI Taxonomy" id="4686"/>
    <lineage>
        <taxon>Eukaryota</taxon>
        <taxon>Viridiplantae</taxon>
        <taxon>Streptophyta</taxon>
        <taxon>Embryophyta</taxon>
        <taxon>Tracheophyta</taxon>
        <taxon>Spermatophyta</taxon>
        <taxon>Magnoliopsida</taxon>
        <taxon>Liliopsida</taxon>
        <taxon>Asparagales</taxon>
        <taxon>Asparagaceae</taxon>
        <taxon>Asparagoideae</taxon>
        <taxon>Asparagus</taxon>
    </lineage>
</organism>
<dbReference type="PANTHER" id="PTHR37181:SF1">
    <property type="entry name" value="F6A14.6 PROTEIN"/>
    <property type="match status" value="1"/>
</dbReference>
<dbReference type="InterPro" id="IPR027329">
    <property type="entry name" value="TPX2_C"/>
</dbReference>
<protein>
    <recommendedName>
        <fullName evidence="8">TPX2 C-terminal domain-containing protein</fullName>
    </recommendedName>
</protein>
<feature type="compositionally biased region" description="Polar residues" evidence="7">
    <location>
        <begin position="267"/>
        <end position="290"/>
    </location>
</feature>
<feature type="compositionally biased region" description="Basic and acidic residues" evidence="7">
    <location>
        <begin position="255"/>
        <end position="264"/>
    </location>
</feature>
<dbReference type="Pfam" id="PF06886">
    <property type="entry name" value="TPX2"/>
    <property type="match status" value="1"/>
</dbReference>
<evidence type="ECO:0000256" key="1">
    <source>
        <dbReference type="ARBA" id="ARBA00004245"/>
    </source>
</evidence>
<feature type="region of interest" description="Disordered" evidence="7">
    <location>
        <begin position="229"/>
        <end position="399"/>
    </location>
</feature>
<evidence type="ECO:0000256" key="3">
    <source>
        <dbReference type="ARBA" id="ARBA00022490"/>
    </source>
</evidence>
<sequence length="854" mass="96193">MAGETEDCISFQADRLPTGSISFGRFELESLSWERRSSFSHNRYLEEVEKYSTPGSVTQKRAILEAHFKKKPLLPQASLENQFTAECQTAGNDLDHHTGCSDEFEDHGDDERRPEFIWYDDTPSGSDGHDMMECELQETWPSEISAESVPYNVERAVDRTCELSDHDEVIHNQWVHEPVMSNKDDLHIVSEQEPDNKAVIMEELLEKKEAVEEQVEKKEATIVEELKSDVSSNRPVVEKKKSPTLNKRAQRAPLKGKEAVDQKTAKTKQINKLPVQQNMRKPSTERSYVSSGKALSRSTGNLETETTRRTKSVKQSTLRAPTPKSPDPKTSKEPSINTKAKVSRGNPRSDVNTEKDLRIKKSTIMPHSVSGKSEMDVRRPVSRSKRVPDSAKEETKQNGVIFSLKSDERAEKRKEYYMKLEEKLHAKEAEMSEIQARTQEQTEAAIKQFRRTLNFKATPMPSFYHEATSIASEGKKKVTTKPQKLQSKSANLGIRTSHREKSPSLPKASDQESPSSDEPNQASGSAKPTNEREKDVKNKPVRSANGQRREVVDHVKRSNVGDVIKRGIVGGKVPIDSGSNFTLAAFDKLGVLISREVAGLIAECCVLFEIWDVLEIVVERKLLGNLNSFKLVEKLAEKNRTELICLCVRKISNLQASEIHTVLKFFLSPSKDSYDGMIRVRKEWEKEAIFAIEKVKEKGLSKEALNLARQASVILMMAHDGFYSSEVCLHYVFSLGRVDGLVLSSAISRLDGFEVLGLVRYFMKWLEKYERFPQATGCPLAATVLGLSSCESIPTLEEVVKGLKLVLDEHFSYMVLNSEFRDELSKIQSVVGSLVSEADLWFPVDAILLAIEKK</sequence>
<keyword evidence="3" id="KW-0963">Cytoplasm</keyword>
<proteinExistence type="inferred from homology"/>